<evidence type="ECO:0000313" key="2">
    <source>
        <dbReference type="EMBL" id="ORZ11586.1"/>
    </source>
</evidence>
<sequence length="110" mass="11922">MVRNLTITLSIFLFATIQLVLADSSCEKNAWVAFEINSDNGTHTCGDMILEAGKGAVTLTTITAMRSLGVCAFHNSVCTGARIGDRWNFCCNKANDRTVGMHGQDIGYMI</sequence>
<gene>
    <name evidence="2" type="ORF">BCR42DRAFT_469345</name>
</gene>
<dbReference type="EMBL" id="MCGE01000021">
    <property type="protein sequence ID" value="ORZ11586.1"/>
    <property type="molecule type" value="Genomic_DNA"/>
</dbReference>
<feature type="chain" id="PRO_5013163086" evidence="1">
    <location>
        <begin position="23"/>
        <end position="110"/>
    </location>
</feature>
<keyword evidence="1" id="KW-0732">Signal</keyword>
<reference evidence="2 3" key="1">
    <citation type="submission" date="2016-07" db="EMBL/GenBank/DDBJ databases">
        <title>Pervasive Adenine N6-methylation of Active Genes in Fungi.</title>
        <authorList>
            <consortium name="DOE Joint Genome Institute"/>
            <person name="Mondo S.J."/>
            <person name="Dannebaum R.O."/>
            <person name="Kuo R.C."/>
            <person name="Labutti K."/>
            <person name="Haridas S."/>
            <person name="Kuo A."/>
            <person name="Salamov A."/>
            <person name="Ahrendt S.R."/>
            <person name="Lipzen A."/>
            <person name="Sullivan W."/>
            <person name="Andreopoulos W.B."/>
            <person name="Clum A."/>
            <person name="Lindquist E."/>
            <person name="Daum C."/>
            <person name="Ramamoorthy G.K."/>
            <person name="Gryganskyi A."/>
            <person name="Culley D."/>
            <person name="Magnuson J.K."/>
            <person name="James T.Y."/>
            <person name="O'Malley M.A."/>
            <person name="Stajich J.E."/>
            <person name="Spatafora J.W."/>
            <person name="Visel A."/>
            <person name="Grigoriev I.V."/>
        </authorList>
    </citation>
    <scope>NUCLEOTIDE SEQUENCE [LARGE SCALE GENOMIC DNA]</scope>
    <source>
        <strain evidence="2 3">NRRL 1336</strain>
    </source>
</reference>
<organism evidence="2 3">
    <name type="scientific">Absidia repens</name>
    <dbReference type="NCBI Taxonomy" id="90262"/>
    <lineage>
        <taxon>Eukaryota</taxon>
        <taxon>Fungi</taxon>
        <taxon>Fungi incertae sedis</taxon>
        <taxon>Mucoromycota</taxon>
        <taxon>Mucoromycotina</taxon>
        <taxon>Mucoromycetes</taxon>
        <taxon>Mucorales</taxon>
        <taxon>Cunninghamellaceae</taxon>
        <taxon>Absidia</taxon>
    </lineage>
</organism>
<accession>A0A1X2I8I4</accession>
<name>A0A1X2I8I4_9FUNG</name>
<comment type="caution">
    <text evidence="2">The sequence shown here is derived from an EMBL/GenBank/DDBJ whole genome shotgun (WGS) entry which is preliminary data.</text>
</comment>
<evidence type="ECO:0000313" key="3">
    <source>
        <dbReference type="Proteomes" id="UP000193560"/>
    </source>
</evidence>
<dbReference type="Proteomes" id="UP000193560">
    <property type="component" value="Unassembled WGS sequence"/>
</dbReference>
<evidence type="ECO:0000256" key="1">
    <source>
        <dbReference type="SAM" id="SignalP"/>
    </source>
</evidence>
<feature type="signal peptide" evidence="1">
    <location>
        <begin position="1"/>
        <end position="22"/>
    </location>
</feature>
<keyword evidence="3" id="KW-1185">Reference proteome</keyword>
<dbReference type="AlphaFoldDB" id="A0A1X2I8I4"/>
<dbReference type="OrthoDB" id="2361221at2759"/>
<protein>
    <submittedName>
        <fullName evidence="2">Uncharacterized protein</fullName>
    </submittedName>
</protein>
<proteinExistence type="predicted"/>